<proteinExistence type="predicted"/>
<dbReference type="AlphaFoldDB" id="R7UI97"/>
<gene>
    <name evidence="1" type="ORF">CAPTEDRAFT_214600</name>
</gene>
<dbReference type="HOGENOM" id="CLU_1422704_0_0_1"/>
<keyword evidence="3" id="KW-1185">Reference proteome</keyword>
<dbReference type="Proteomes" id="UP000014760">
    <property type="component" value="Unassembled WGS sequence"/>
</dbReference>
<evidence type="ECO:0000313" key="3">
    <source>
        <dbReference type="Proteomes" id="UP000014760"/>
    </source>
</evidence>
<reference evidence="2" key="3">
    <citation type="submission" date="2015-06" db="UniProtKB">
        <authorList>
            <consortium name="EnsemblMetazoa"/>
        </authorList>
    </citation>
    <scope>IDENTIFICATION</scope>
</reference>
<accession>R7UI97</accession>
<dbReference type="EnsemblMetazoa" id="CapteT214600">
    <property type="protein sequence ID" value="CapteP214600"/>
    <property type="gene ID" value="CapteG214600"/>
</dbReference>
<dbReference type="EMBL" id="KB300808">
    <property type="protein sequence ID" value="ELU06289.1"/>
    <property type="molecule type" value="Genomic_DNA"/>
</dbReference>
<dbReference type="EMBL" id="AMQN01022921">
    <property type="status" value="NOT_ANNOTATED_CDS"/>
    <property type="molecule type" value="Genomic_DNA"/>
</dbReference>
<sequence>MKFKLKSEKPFKDAGMHLRFCLRIMRFNPSVKHISGKSNCTAGAPACAPVDKPANADEVFIDEVEDFASSAVAHLPAPDHRIKSIREAQKADEETSTIMGLFNLGILKPDGLCGPRRTQDWWLALSLQWPAPSHFEASTLTTRPPPLLRHKHFTVIGGLLLFDDRLVIPRPLRLEIFEKLHERHLGTVIPR</sequence>
<reference evidence="1 3" key="2">
    <citation type="journal article" date="2013" name="Nature">
        <title>Insights into bilaterian evolution from three spiralian genomes.</title>
        <authorList>
            <person name="Simakov O."/>
            <person name="Marletaz F."/>
            <person name="Cho S.J."/>
            <person name="Edsinger-Gonzales E."/>
            <person name="Havlak P."/>
            <person name="Hellsten U."/>
            <person name="Kuo D.H."/>
            <person name="Larsson T."/>
            <person name="Lv J."/>
            <person name="Arendt D."/>
            <person name="Savage R."/>
            <person name="Osoegawa K."/>
            <person name="de Jong P."/>
            <person name="Grimwood J."/>
            <person name="Chapman J.A."/>
            <person name="Shapiro H."/>
            <person name="Aerts A."/>
            <person name="Otillar R.P."/>
            <person name="Terry A.Y."/>
            <person name="Boore J.L."/>
            <person name="Grigoriev I.V."/>
            <person name="Lindberg D.R."/>
            <person name="Seaver E.C."/>
            <person name="Weisblat D.A."/>
            <person name="Putnam N.H."/>
            <person name="Rokhsar D.S."/>
        </authorList>
    </citation>
    <scope>NUCLEOTIDE SEQUENCE</scope>
    <source>
        <strain evidence="1 3">I ESC-2004</strain>
    </source>
</reference>
<evidence type="ECO:0000313" key="1">
    <source>
        <dbReference type="EMBL" id="ELU06289.1"/>
    </source>
</evidence>
<dbReference type="EMBL" id="AMQN01022920">
    <property type="status" value="NOT_ANNOTATED_CDS"/>
    <property type="molecule type" value="Genomic_DNA"/>
</dbReference>
<reference evidence="3" key="1">
    <citation type="submission" date="2012-12" db="EMBL/GenBank/DDBJ databases">
        <authorList>
            <person name="Hellsten U."/>
            <person name="Grimwood J."/>
            <person name="Chapman J.A."/>
            <person name="Shapiro H."/>
            <person name="Aerts A."/>
            <person name="Otillar R.P."/>
            <person name="Terry A.Y."/>
            <person name="Boore J.L."/>
            <person name="Simakov O."/>
            <person name="Marletaz F."/>
            <person name="Cho S.-J."/>
            <person name="Edsinger-Gonzales E."/>
            <person name="Havlak P."/>
            <person name="Kuo D.-H."/>
            <person name="Larsson T."/>
            <person name="Lv J."/>
            <person name="Arendt D."/>
            <person name="Savage R."/>
            <person name="Osoegawa K."/>
            <person name="de Jong P."/>
            <person name="Lindberg D.R."/>
            <person name="Seaver E.C."/>
            <person name="Weisblat D.A."/>
            <person name="Putnam N.H."/>
            <person name="Grigoriev I.V."/>
            <person name="Rokhsar D.S."/>
        </authorList>
    </citation>
    <scope>NUCLEOTIDE SEQUENCE</scope>
    <source>
        <strain evidence="3">I ESC-2004</strain>
    </source>
</reference>
<name>R7UI97_CAPTE</name>
<organism evidence="1">
    <name type="scientific">Capitella teleta</name>
    <name type="common">Polychaete worm</name>
    <dbReference type="NCBI Taxonomy" id="283909"/>
    <lineage>
        <taxon>Eukaryota</taxon>
        <taxon>Metazoa</taxon>
        <taxon>Spiralia</taxon>
        <taxon>Lophotrochozoa</taxon>
        <taxon>Annelida</taxon>
        <taxon>Polychaeta</taxon>
        <taxon>Sedentaria</taxon>
        <taxon>Scolecida</taxon>
        <taxon>Capitellidae</taxon>
        <taxon>Capitella</taxon>
    </lineage>
</organism>
<protein>
    <submittedName>
        <fullName evidence="1 2">Uncharacterized protein</fullName>
    </submittedName>
</protein>
<dbReference type="STRING" id="283909.R7UI97"/>
<evidence type="ECO:0000313" key="2">
    <source>
        <dbReference type="EnsemblMetazoa" id="CapteP214600"/>
    </source>
</evidence>
<dbReference type="OrthoDB" id="444601at2759"/>